<evidence type="ECO:0000313" key="4">
    <source>
        <dbReference type="Proteomes" id="UP000319502"/>
    </source>
</evidence>
<organism evidence="3 4">
    <name type="scientific">Denitromonas halophila</name>
    <dbReference type="NCBI Taxonomy" id="1629404"/>
    <lineage>
        <taxon>Bacteria</taxon>
        <taxon>Pseudomonadati</taxon>
        <taxon>Pseudomonadota</taxon>
        <taxon>Betaproteobacteria</taxon>
        <taxon>Rhodocyclales</taxon>
        <taxon>Zoogloeaceae</taxon>
        <taxon>Denitromonas</taxon>
    </lineage>
</organism>
<dbReference type="InterPro" id="IPR029052">
    <property type="entry name" value="Metallo-depent_PP-like"/>
</dbReference>
<dbReference type="PANTHER" id="PTHR37844">
    <property type="entry name" value="SER/THR PROTEIN PHOSPHATASE SUPERFAMILY (AFU_ORTHOLOGUE AFUA_1G14840)"/>
    <property type="match status" value="1"/>
</dbReference>
<protein>
    <submittedName>
        <fullName evidence="3">Metallophosphoesterase</fullName>
    </submittedName>
</protein>
<dbReference type="Pfam" id="PF12850">
    <property type="entry name" value="Metallophos_2"/>
    <property type="match status" value="1"/>
</dbReference>
<comment type="similarity">
    <text evidence="1">Belongs to the metallophosphoesterase superfamily. YfcE family.</text>
</comment>
<sequence>MKLHIVSDLHLGRGPCTLPDVGADLLILAGDIHRPAEAIAWARNASPPVLYVPGNHERYGFSLAETRRQLDALSHGSQITVLDCDETCINGVRFLGATLWSDFHIAGPGEAREQAMAEAVRFSHDFSRIRIDDTGDAPLTPAHCAALFEQHRRWLTERLAEPFDGHTVVITHFAPSPGSIAPRFADSPLNACFVSNLDPLVAASGATLWVHGHTHDSFDYRIGDTRVLCNPRGYLTGEIAENPAFDPGLCVTLP</sequence>
<dbReference type="SUPFAM" id="SSF56300">
    <property type="entry name" value="Metallo-dependent phosphatases"/>
    <property type="match status" value="1"/>
</dbReference>
<name>A0A557QFC1_9RHOO</name>
<proteinExistence type="inferred from homology"/>
<dbReference type="Gene3D" id="3.60.21.10">
    <property type="match status" value="1"/>
</dbReference>
<reference evidence="3 4" key="1">
    <citation type="submission" date="2019-07" db="EMBL/GenBank/DDBJ databases">
        <title>The pathways for chlorine oxyanion respiration interact through the shared metabolite chlorate.</title>
        <authorList>
            <person name="Barnum T.P."/>
            <person name="Cheng Y."/>
            <person name="Hill K.A."/>
            <person name="Lucas L.N."/>
            <person name="Carlson H.K."/>
            <person name="Coates J.D."/>
        </authorList>
    </citation>
    <scope>NUCLEOTIDE SEQUENCE [LARGE SCALE GENOMIC DNA]</scope>
    <source>
        <strain evidence="3 4">SFB-3</strain>
    </source>
</reference>
<feature type="domain" description="Calcineurin-like phosphoesterase" evidence="2">
    <location>
        <begin position="1"/>
        <end position="231"/>
    </location>
</feature>
<dbReference type="OrthoDB" id="356681at2"/>
<dbReference type="InterPro" id="IPR024654">
    <property type="entry name" value="Calcineurin-like_PHP_lpxH"/>
</dbReference>
<dbReference type="PANTHER" id="PTHR37844:SF2">
    <property type="entry name" value="SER_THR PROTEIN PHOSPHATASE SUPERFAMILY (AFU_ORTHOLOGUE AFUA_1G14840)"/>
    <property type="match status" value="1"/>
</dbReference>
<keyword evidence="4" id="KW-1185">Reference proteome</keyword>
<gene>
    <name evidence="3" type="ORF">FHP91_19305</name>
</gene>
<dbReference type="EMBL" id="VMNK01000019">
    <property type="protein sequence ID" value="TVO51611.1"/>
    <property type="molecule type" value="Genomic_DNA"/>
</dbReference>
<accession>A0A557QFC1</accession>
<evidence type="ECO:0000313" key="3">
    <source>
        <dbReference type="EMBL" id="TVO51611.1"/>
    </source>
</evidence>
<evidence type="ECO:0000259" key="2">
    <source>
        <dbReference type="Pfam" id="PF12850"/>
    </source>
</evidence>
<comment type="caution">
    <text evidence="3">The sequence shown here is derived from an EMBL/GenBank/DDBJ whole genome shotgun (WGS) entry which is preliminary data.</text>
</comment>
<dbReference type="AlphaFoldDB" id="A0A557QFC1"/>
<dbReference type="Proteomes" id="UP000319502">
    <property type="component" value="Unassembled WGS sequence"/>
</dbReference>
<evidence type="ECO:0000256" key="1">
    <source>
        <dbReference type="ARBA" id="ARBA00008950"/>
    </source>
</evidence>
<dbReference type="RefSeq" id="WP_144311131.1">
    <property type="nucleotide sequence ID" value="NZ_VMNK01000019.1"/>
</dbReference>